<dbReference type="Proteomes" id="UP001267878">
    <property type="component" value="Unassembled WGS sequence"/>
</dbReference>
<reference evidence="2 3" key="1">
    <citation type="submission" date="2023-07" db="EMBL/GenBank/DDBJ databases">
        <title>Sorghum-associated microbial communities from plants grown in Nebraska, USA.</title>
        <authorList>
            <person name="Schachtman D."/>
        </authorList>
    </citation>
    <scope>NUCLEOTIDE SEQUENCE [LARGE SCALE GENOMIC DNA]</scope>
    <source>
        <strain evidence="2 3">BE187</strain>
    </source>
</reference>
<evidence type="ECO:0008006" key="4">
    <source>
        <dbReference type="Google" id="ProtNLM"/>
    </source>
</evidence>
<evidence type="ECO:0000313" key="2">
    <source>
        <dbReference type="EMBL" id="MDR7098983.1"/>
    </source>
</evidence>
<gene>
    <name evidence="2" type="ORF">J2X04_001330</name>
</gene>
<sequence>MHRIEKLKLSLREIADLTGESLPLIHDAINAGHLDTFLVGRRRFARPAAVSAWIDFLESRSKSGKPVSYRARGGEVAGAAA</sequence>
<dbReference type="RefSeq" id="WP_310053116.1">
    <property type="nucleotide sequence ID" value="NZ_JAVDVW010000001.1"/>
</dbReference>
<protein>
    <recommendedName>
        <fullName evidence="4">Helix-turn-helix domain-containing protein</fullName>
    </recommendedName>
</protein>
<comment type="caution">
    <text evidence="2">The sequence shown here is derived from an EMBL/GenBank/DDBJ whole genome shotgun (WGS) entry which is preliminary data.</text>
</comment>
<proteinExistence type="predicted"/>
<dbReference type="EMBL" id="JAVDVW010000001">
    <property type="protein sequence ID" value="MDR7098983.1"/>
    <property type="molecule type" value="Genomic_DNA"/>
</dbReference>
<feature type="region of interest" description="Disordered" evidence="1">
    <location>
        <begin position="62"/>
        <end position="81"/>
    </location>
</feature>
<organism evidence="2 3">
    <name type="scientific">Agrilutibacter niabensis</name>
    <dbReference type="NCBI Taxonomy" id="380628"/>
    <lineage>
        <taxon>Bacteria</taxon>
        <taxon>Pseudomonadati</taxon>
        <taxon>Pseudomonadota</taxon>
        <taxon>Gammaproteobacteria</taxon>
        <taxon>Lysobacterales</taxon>
        <taxon>Lysobacteraceae</taxon>
        <taxon>Agrilutibacter</taxon>
    </lineage>
</organism>
<evidence type="ECO:0000313" key="3">
    <source>
        <dbReference type="Proteomes" id="UP001267878"/>
    </source>
</evidence>
<evidence type="ECO:0000256" key="1">
    <source>
        <dbReference type="SAM" id="MobiDB-lite"/>
    </source>
</evidence>
<accession>A0ABU1VPG0</accession>
<name>A0ABU1VPG0_9GAMM</name>
<keyword evidence="3" id="KW-1185">Reference proteome</keyword>